<keyword evidence="2" id="KW-0808">Transferase</keyword>
<dbReference type="PANTHER" id="PTHR21328">
    <property type="entry name" value="POLY ADP-RIBOSE POLYMERASE FAMILY, MEMBER PARP"/>
    <property type="match status" value="1"/>
</dbReference>
<dbReference type="PROSITE" id="PS50127">
    <property type="entry name" value="UBC_2"/>
    <property type="match status" value="1"/>
</dbReference>
<sequence length="1163" mass="130127">MGRKLFLNHLAAANRMKIENIENVCGLEEGLFIFTYVHPGSSLRVTIEVFANDLGEYPDGNSFVLYTKDTSHDPIVAETLRKVTEHAHGKPVIDLLTEIAELLASVTGKGYVQENIGDDHVKEENDFDFDFESDSDIDLGICQASDTDRHSDIRADSTSLLDDPNEKTEKVHADLAALKHSGFRVGVFGNIASGGILCISIRVSKLGLSDEALEAWNVPRRHYFLLLIRYLRGYLDATRVVNERGLSDSVEMRVGLCSHYKPSLREVLALYQYTKSDNATSANGLEAGSNDQHAFEALCIGNSINQLLEERVFKIISARELYQLSWLGAEKFINERQTSSLSNIDDMSPYHCDDDAHARGLPPIVVADHMRQNRLAKASLPLILMQFSLRHFVRCTEFCLVCHCRVDEGFGALKPYVCLKPLCLYQYMSLGFGPRLEWEIMVQPYVVDVLISLCYAAASSGRLKEFPIGMNLVVPVTPRPRVPRFVAPYHTGTLSTKAAVPLIHEKSFACTWYRKLRQLVIEQDEEKNISVQKLKPGDWLVLLCVQTETAAHCRVKEVEFPRIWLDSPISIPFPGLIGNSGSLIETSGEDDFPVRADCYLYDKNFDHLIPKHQEDAIMSLLDTLPSVIRMRHYLESQGKSQDPSLTKWTDRISAPALNLLRWIVASNRSCILQVDDIGTKDDAVIRGKPEDRVGGMESWIQFRFAQGAPDKEKRFNNNVKKRASATGTNYPTIFAWHGSAIGNWHSIIRQGLRFDEVLHGRSYGNGIYVSPYARTSLQYTGELGSAISSWHGSVLKITRVLSLQEIVNDRASFRCASPHYVVPKVDWVQTRYLFVKTEKIDVRNGVAGQIYRQQPGLEAYNEERQPITIPLTAISRTRRSGSGIGMVGALRRKRTKTISNTDQATAERDVDDAESVLSDAQDLAVFQGADRQDDGLEPLGYSTESPRVNGKKRPAEVAAETDFIAGQLDVTNIKFMAEPQDATPVATKALMHLLKDALKIQESTPPATLGWYIDRSLINNMYQWIVELHSFPRDQPLAQDMRNTGVASIVMEMRFTHHYPWSPPFIRVVKPRFLPFSQGGGGNVTEGGAMCMEVLTNNGWSASFTVESLLLQVRLALSDTQRPARLVGHPGSTYGVGEAKRAYVRACMNHGWKVPDGFATIQE</sequence>
<keyword evidence="1" id="KW-0328">Glycosyltransferase</keyword>
<dbReference type="EMBL" id="LVKK01000027">
    <property type="protein sequence ID" value="OAG41023.1"/>
    <property type="molecule type" value="Genomic_DNA"/>
</dbReference>
<feature type="domain" description="UBC core" evidence="6">
    <location>
        <begin position="988"/>
        <end position="1163"/>
    </location>
</feature>
<dbReference type="Pfam" id="PF00179">
    <property type="entry name" value="UQ_con"/>
    <property type="match status" value="1"/>
</dbReference>
<evidence type="ECO:0000256" key="2">
    <source>
        <dbReference type="ARBA" id="ARBA00022679"/>
    </source>
</evidence>
<dbReference type="SUPFAM" id="SSF56399">
    <property type="entry name" value="ADP-ribosylation"/>
    <property type="match status" value="1"/>
</dbReference>
<dbReference type="InterPro" id="IPR012317">
    <property type="entry name" value="Poly(ADP-ribose)pol_cat_dom"/>
</dbReference>
<dbReference type="AlphaFoldDB" id="A0A177F9U1"/>
<comment type="caution">
    <text evidence="7">The sequence shown here is derived from an EMBL/GenBank/DDBJ whole genome shotgun (WGS) entry which is preliminary data.</text>
</comment>
<dbReference type="GeneID" id="34599805"/>
<feature type="region of interest" description="Disordered" evidence="5">
    <location>
        <begin position="932"/>
        <end position="954"/>
    </location>
</feature>
<keyword evidence="8" id="KW-1185">Reference proteome</keyword>
<dbReference type="InterPro" id="IPR051838">
    <property type="entry name" value="ARTD_PARP"/>
</dbReference>
<dbReference type="GO" id="GO:0016779">
    <property type="term" value="F:nucleotidyltransferase activity"/>
    <property type="evidence" value="ECO:0007669"/>
    <property type="project" value="UniProtKB-KW"/>
</dbReference>
<dbReference type="GO" id="GO:0003950">
    <property type="term" value="F:NAD+ poly-ADP-ribosyltransferase activity"/>
    <property type="evidence" value="ECO:0007669"/>
    <property type="project" value="InterPro"/>
</dbReference>
<dbReference type="RefSeq" id="XP_022512975.1">
    <property type="nucleotide sequence ID" value="XM_022654608.1"/>
</dbReference>
<protein>
    <recommendedName>
        <fullName evidence="6">UBC core domain-containing protein</fullName>
    </recommendedName>
</protein>
<keyword evidence="3" id="KW-0548">Nucleotidyltransferase</keyword>
<evidence type="ECO:0000256" key="5">
    <source>
        <dbReference type="SAM" id="MobiDB-lite"/>
    </source>
</evidence>
<name>A0A177F9U1_9EURO</name>
<organism evidence="7 8">
    <name type="scientific">Fonsecaea monophora</name>
    <dbReference type="NCBI Taxonomy" id="254056"/>
    <lineage>
        <taxon>Eukaryota</taxon>
        <taxon>Fungi</taxon>
        <taxon>Dikarya</taxon>
        <taxon>Ascomycota</taxon>
        <taxon>Pezizomycotina</taxon>
        <taxon>Eurotiomycetes</taxon>
        <taxon>Chaetothyriomycetidae</taxon>
        <taxon>Chaetothyriales</taxon>
        <taxon>Herpotrichiellaceae</taxon>
        <taxon>Fonsecaea</taxon>
    </lineage>
</organism>
<evidence type="ECO:0000259" key="6">
    <source>
        <dbReference type="PROSITE" id="PS50127"/>
    </source>
</evidence>
<reference evidence="7 8" key="1">
    <citation type="submission" date="2016-03" db="EMBL/GenBank/DDBJ databases">
        <title>Draft genome sequence of the Fonsecaea monophora CBS 269.37.</title>
        <authorList>
            <person name="Bombassaro A."/>
            <person name="Vinicius W.A."/>
            <person name="De Hoog S."/>
            <person name="Sun J."/>
            <person name="Souza E.M."/>
            <person name="Raittz R.T."/>
            <person name="Costa F."/>
            <person name="Leao A.C."/>
            <person name="Tadra-Sfeir M.Z."/>
            <person name="Baura V."/>
            <person name="Balsanelli E."/>
            <person name="Pedrosa F.O."/>
            <person name="Moreno L.F."/>
            <person name="Steffens M.B."/>
            <person name="Xi L."/>
            <person name="Bocca A.L."/>
            <person name="Felipe M.S."/>
            <person name="Teixeira M."/>
            <person name="Telles Filho F.Q."/>
            <person name="Azevedo C.M."/>
            <person name="Gomes R."/>
            <person name="Vicente V.A."/>
        </authorList>
    </citation>
    <scope>NUCLEOTIDE SEQUENCE [LARGE SCALE GENOMIC DNA]</scope>
    <source>
        <strain evidence="7 8">CBS 269.37</strain>
    </source>
</reference>
<dbReference type="CDD" id="cd23802">
    <property type="entry name" value="UBCc_UBE2Q"/>
    <property type="match status" value="1"/>
</dbReference>
<dbReference type="Gene3D" id="3.10.110.10">
    <property type="entry name" value="Ubiquitin Conjugating Enzyme"/>
    <property type="match status" value="1"/>
</dbReference>
<accession>A0A177F9U1</accession>
<keyword evidence="4" id="KW-0520">NAD</keyword>
<dbReference type="OrthoDB" id="109543at2759"/>
<evidence type="ECO:0000256" key="3">
    <source>
        <dbReference type="ARBA" id="ARBA00022695"/>
    </source>
</evidence>
<evidence type="ECO:0000256" key="1">
    <source>
        <dbReference type="ARBA" id="ARBA00022676"/>
    </source>
</evidence>
<gene>
    <name evidence="7" type="ORF">AYO21_04636</name>
</gene>
<dbReference type="SUPFAM" id="SSF54495">
    <property type="entry name" value="UBC-like"/>
    <property type="match status" value="1"/>
</dbReference>
<dbReference type="Proteomes" id="UP000077002">
    <property type="component" value="Unassembled WGS sequence"/>
</dbReference>
<evidence type="ECO:0000313" key="8">
    <source>
        <dbReference type="Proteomes" id="UP000077002"/>
    </source>
</evidence>
<dbReference type="InterPro" id="IPR016135">
    <property type="entry name" value="UBQ-conjugating_enzyme/RWD"/>
</dbReference>
<proteinExistence type="predicted"/>
<dbReference type="InterPro" id="IPR000608">
    <property type="entry name" value="UBC"/>
</dbReference>
<dbReference type="Pfam" id="PF00644">
    <property type="entry name" value="PARP"/>
    <property type="match status" value="1"/>
</dbReference>
<evidence type="ECO:0000313" key="7">
    <source>
        <dbReference type="EMBL" id="OAG41023.1"/>
    </source>
</evidence>
<evidence type="ECO:0000256" key="4">
    <source>
        <dbReference type="ARBA" id="ARBA00023027"/>
    </source>
</evidence>
<dbReference type="Gene3D" id="3.90.228.10">
    <property type="match status" value="1"/>
</dbReference>